<accession>A0A2M9YRP1</accession>
<protein>
    <submittedName>
        <fullName evidence="1">Uncharacterized protein</fullName>
    </submittedName>
</protein>
<name>A0A2M9YRP1_9LEPT</name>
<sequence>MIRICLSEQVVADFHGKEGVPADFSFKSAPPKTKARESSHVFCLERKNLRPPQPASDTE</sequence>
<dbReference type="Proteomes" id="UP000232149">
    <property type="component" value="Unassembled WGS sequence"/>
</dbReference>
<dbReference type="EMBL" id="NPDU01000017">
    <property type="protein sequence ID" value="PJZ62371.1"/>
    <property type="molecule type" value="Genomic_DNA"/>
</dbReference>
<evidence type="ECO:0000313" key="3">
    <source>
        <dbReference type="Proteomes" id="UP000232149"/>
    </source>
</evidence>
<dbReference type="AlphaFoldDB" id="A0A2M9YRP1"/>
<evidence type="ECO:0000313" key="1">
    <source>
        <dbReference type="EMBL" id="PJZ54211.1"/>
    </source>
</evidence>
<reference evidence="3 4" key="1">
    <citation type="submission" date="2017-07" db="EMBL/GenBank/DDBJ databases">
        <title>Leptospira spp. isolated from tropical soils.</title>
        <authorList>
            <person name="Thibeaux R."/>
            <person name="Iraola G."/>
            <person name="Ferres I."/>
            <person name="Bierque E."/>
            <person name="Girault D."/>
            <person name="Soupe-Gilbert M.-E."/>
            <person name="Picardeau M."/>
            <person name="Goarant C."/>
        </authorList>
    </citation>
    <scope>NUCLEOTIDE SEQUENCE [LARGE SCALE GENOMIC DNA]</scope>
    <source>
        <strain evidence="1 4">FH2-B-C1</strain>
        <strain evidence="2 3">FH2-B-D1</strain>
    </source>
</reference>
<keyword evidence="3" id="KW-1185">Reference proteome</keyword>
<organism evidence="1 4">
    <name type="scientific">Leptospira adleri</name>
    <dbReference type="NCBI Taxonomy" id="2023186"/>
    <lineage>
        <taxon>Bacteria</taxon>
        <taxon>Pseudomonadati</taxon>
        <taxon>Spirochaetota</taxon>
        <taxon>Spirochaetia</taxon>
        <taxon>Leptospirales</taxon>
        <taxon>Leptospiraceae</taxon>
        <taxon>Leptospira</taxon>
    </lineage>
</organism>
<comment type="caution">
    <text evidence="1">The sequence shown here is derived from an EMBL/GenBank/DDBJ whole genome shotgun (WGS) entry which is preliminary data.</text>
</comment>
<proteinExistence type="predicted"/>
<dbReference type="EMBL" id="NPDV01000004">
    <property type="protein sequence ID" value="PJZ54211.1"/>
    <property type="molecule type" value="Genomic_DNA"/>
</dbReference>
<gene>
    <name evidence="2" type="ORF">CH376_08435</name>
    <name evidence="1" type="ORF">CH380_06825</name>
</gene>
<evidence type="ECO:0000313" key="2">
    <source>
        <dbReference type="EMBL" id="PJZ62371.1"/>
    </source>
</evidence>
<dbReference type="Proteomes" id="UP000232188">
    <property type="component" value="Unassembled WGS sequence"/>
</dbReference>
<evidence type="ECO:0000313" key="4">
    <source>
        <dbReference type="Proteomes" id="UP000232188"/>
    </source>
</evidence>